<accession>A0ABN0AQ94</accession>
<evidence type="ECO:0000313" key="1">
    <source>
        <dbReference type="EMBL" id="EFK35263.1"/>
    </source>
</evidence>
<name>A0ABN0AQ94_CHRGE</name>
<protein>
    <submittedName>
        <fullName evidence="1">Uncharacterized protein</fullName>
    </submittedName>
</protein>
<keyword evidence="2" id="KW-1185">Reference proteome</keyword>
<evidence type="ECO:0000313" key="2">
    <source>
        <dbReference type="Proteomes" id="UP000002969"/>
    </source>
</evidence>
<comment type="caution">
    <text evidence="1">The sequence shown here is derived from an EMBL/GenBank/DDBJ whole genome shotgun (WGS) entry which is preliminary data.</text>
</comment>
<organism evidence="1 2">
    <name type="scientific">Chryseobacterium gleum ATCC 35910</name>
    <dbReference type="NCBI Taxonomy" id="525257"/>
    <lineage>
        <taxon>Bacteria</taxon>
        <taxon>Pseudomonadati</taxon>
        <taxon>Bacteroidota</taxon>
        <taxon>Flavobacteriia</taxon>
        <taxon>Flavobacteriales</taxon>
        <taxon>Weeksellaceae</taxon>
        <taxon>Chryseobacterium group</taxon>
        <taxon>Chryseobacterium</taxon>
    </lineage>
</organism>
<dbReference type="Proteomes" id="UP000002969">
    <property type="component" value="Unassembled WGS sequence"/>
</dbReference>
<proteinExistence type="predicted"/>
<gene>
    <name evidence="1" type="ORF">HMPREF0204_14332</name>
</gene>
<reference evidence="1" key="1">
    <citation type="submission" date="2010-06" db="EMBL/GenBank/DDBJ databases">
        <authorList>
            <person name="Muzny D."/>
            <person name="Qin X."/>
            <person name="Buhay C."/>
            <person name="Dugan-Rocha S."/>
            <person name="Ding Y."/>
            <person name="Chen G."/>
            <person name="Hawes A."/>
            <person name="Holder M."/>
            <person name="Jhangiani S."/>
            <person name="Johnson A."/>
            <person name="Khan Z."/>
            <person name="Li Z."/>
            <person name="Liu W."/>
            <person name="Liu X."/>
            <person name="Perez L."/>
            <person name="Shen H."/>
            <person name="Wang Q."/>
            <person name="Watt J."/>
            <person name="Xi L."/>
            <person name="Xin Y."/>
            <person name="Zhou J."/>
            <person name="Deng J."/>
            <person name="Jiang H."/>
            <person name="Liu Y."/>
            <person name="Qu J."/>
            <person name="Song X.-Z."/>
            <person name="Zhang L."/>
            <person name="Villasana D."/>
            <person name="Johnson A."/>
            <person name="Liu J."/>
            <person name="Liyanage D."/>
            <person name="Lorensuhewa L."/>
            <person name="Robinson T."/>
            <person name="Song A."/>
            <person name="Song B.-B."/>
            <person name="Dinh H."/>
            <person name="Thornton R."/>
            <person name="Coyle M."/>
            <person name="Francisco L."/>
            <person name="Jackson L."/>
            <person name="Javaid M."/>
            <person name="Korchina V."/>
            <person name="Kovar C."/>
            <person name="Mata R."/>
            <person name="Mathew T."/>
            <person name="Ngo R."/>
            <person name="Nguyen L."/>
            <person name="Nguyen N."/>
            <person name="Okwuonu G."/>
            <person name="Ongeri F."/>
            <person name="Pham C."/>
            <person name="Simmons D."/>
            <person name="Wilczek-Boney K."/>
            <person name="Hale W."/>
            <person name="Jakkamsetti A."/>
            <person name="Pham P."/>
            <person name="Ruth R."/>
            <person name="San Lucas F."/>
            <person name="Warren J."/>
            <person name="Zhang J."/>
            <person name="Zhao Z."/>
            <person name="Zhou C."/>
            <person name="Zhu D."/>
            <person name="Lee S."/>
            <person name="Bess C."/>
            <person name="Blankenburg K."/>
            <person name="Forbes L."/>
            <person name="Fu Q."/>
            <person name="Gubbala S."/>
            <person name="Hirani K."/>
            <person name="Jayaseelan J.C."/>
            <person name="Lara F."/>
            <person name="Munidasa M."/>
            <person name="Palculict T."/>
            <person name="Patil S."/>
            <person name="Pu L.-L."/>
            <person name="Saada N."/>
            <person name="Tang L."/>
            <person name="Weissenberger G."/>
            <person name="Zhu Y."/>
            <person name="Hemphill L."/>
            <person name="Shang Y."/>
            <person name="Youmans B."/>
            <person name="Ayvaz T."/>
            <person name="Ross M."/>
            <person name="Santibanez J."/>
            <person name="Aqrawi P."/>
            <person name="Gross S."/>
            <person name="Joshi V."/>
            <person name="Fowler G."/>
            <person name="Nazareth L."/>
            <person name="Reid J."/>
            <person name="Worley K."/>
            <person name="Petrosino J."/>
            <person name="Highlander S."/>
            <person name="Gibbs R."/>
        </authorList>
    </citation>
    <scope>NUCLEOTIDE SEQUENCE [LARGE SCALE GENOMIC DNA]</scope>
    <source>
        <strain evidence="1">ATCC 35910</strain>
    </source>
</reference>
<dbReference type="EMBL" id="ACKQ02000007">
    <property type="protein sequence ID" value="EFK35263.1"/>
    <property type="molecule type" value="Genomic_DNA"/>
</dbReference>
<sequence length="43" mass="5094">MIKKNTNTYSEVQLIGYSTKTKRRQQASFFIFEQKISLNPLIK</sequence>